<protein>
    <submittedName>
        <fullName evidence="1">Uncharacterized protein</fullName>
    </submittedName>
</protein>
<dbReference type="EMBL" id="CVQI01007829">
    <property type="protein sequence ID" value="CRK17354.1"/>
    <property type="molecule type" value="Genomic_DNA"/>
</dbReference>
<proteinExistence type="predicted"/>
<name>A0A0G4L5W8_VERLO</name>
<evidence type="ECO:0000313" key="2">
    <source>
        <dbReference type="Proteomes" id="UP000045706"/>
    </source>
</evidence>
<evidence type="ECO:0000313" key="1">
    <source>
        <dbReference type="EMBL" id="CRK17354.1"/>
    </source>
</evidence>
<reference evidence="2" key="1">
    <citation type="submission" date="2015-05" db="EMBL/GenBank/DDBJ databases">
        <authorList>
            <person name="Fogelqvist Johan"/>
        </authorList>
    </citation>
    <scope>NUCLEOTIDE SEQUENCE [LARGE SCALE GENOMIC DNA]</scope>
</reference>
<organism evidence="1 2">
    <name type="scientific">Verticillium longisporum</name>
    <name type="common">Verticillium dahliae var. longisporum</name>
    <dbReference type="NCBI Taxonomy" id="100787"/>
    <lineage>
        <taxon>Eukaryota</taxon>
        <taxon>Fungi</taxon>
        <taxon>Dikarya</taxon>
        <taxon>Ascomycota</taxon>
        <taxon>Pezizomycotina</taxon>
        <taxon>Sordariomycetes</taxon>
        <taxon>Hypocreomycetidae</taxon>
        <taxon>Glomerellales</taxon>
        <taxon>Plectosphaerellaceae</taxon>
        <taxon>Verticillium</taxon>
    </lineage>
</organism>
<dbReference type="Proteomes" id="UP000045706">
    <property type="component" value="Unassembled WGS sequence"/>
</dbReference>
<sequence>MSLSAERRM</sequence>
<gene>
    <name evidence="1" type="ORF">BN1723_021042</name>
</gene>
<accession>A0A0G4L5W8</accession>